<protein>
    <submittedName>
        <fullName evidence="1">Uncharacterized protein</fullName>
    </submittedName>
</protein>
<keyword evidence="2" id="KW-1185">Reference proteome</keyword>
<organism evidence="1 2">
    <name type="scientific">Erwinia aphidicola</name>
    <dbReference type="NCBI Taxonomy" id="68334"/>
    <lineage>
        <taxon>Bacteria</taxon>
        <taxon>Pseudomonadati</taxon>
        <taxon>Pseudomonadota</taxon>
        <taxon>Gammaproteobacteria</taxon>
        <taxon>Enterobacterales</taxon>
        <taxon>Erwiniaceae</taxon>
        <taxon>Erwinia</taxon>
    </lineage>
</organism>
<dbReference type="EMBL" id="JBANEI010000032">
    <property type="protein sequence ID" value="MEI2684531.1"/>
    <property type="molecule type" value="Genomic_DNA"/>
</dbReference>
<evidence type="ECO:0000313" key="2">
    <source>
        <dbReference type="Proteomes" id="UP001306592"/>
    </source>
</evidence>
<evidence type="ECO:0000313" key="1">
    <source>
        <dbReference type="EMBL" id="MEI2684531.1"/>
    </source>
</evidence>
<name>A0ABU8DMF9_ERWAP</name>
<gene>
    <name evidence="1" type="ORF">V8N49_23210</name>
</gene>
<dbReference type="RefSeq" id="WP_336204257.1">
    <property type="nucleotide sequence ID" value="NZ_JBANEI010000032.1"/>
</dbReference>
<dbReference type="Proteomes" id="UP001306592">
    <property type="component" value="Unassembled WGS sequence"/>
</dbReference>
<reference evidence="1 2" key="1">
    <citation type="submission" date="2024-02" db="EMBL/GenBank/DDBJ databases">
        <title>First report Erwinia aphidicola in onion in Chile.</title>
        <authorList>
            <person name="Valenzuela M."/>
            <person name="Pena M."/>
            <person name="Dutta B."/>
        </authorList>
    </citation>
    <scope>NUCLEOTIDE SEQUENCE [LARGE SCALE GENOMIC DNA]</scope>
    <source>
        <strain evidence="1 2">QCJ3A</strain>
    </source>
</reference>
<proteinExistence type="predicted"/>
<accession>A0ABU8DMF9</accession>
<comment type="caution">
    <text evidence="1">The sequence shown here is derived from an EMBL/GenBank/DDBJ whole genome shotgun (WGS) entry which is preliminary data.</text>
</comment>
<sequence length="86" mass="9819">MDDLFLNRVMPRTADMAARLSRYGFTECSTLRHFLLSACGEYPAPCTLQYIRGMLRTCLNRHDDGSPWFADLRVMEQQVSRAMVGG</sequence>